<keyword evidence="6" id="KW-0539">Nucleus</keyword>
<evidence type="ECO:0000256" key="6">
    <source>
        <dbReference type="ARBA" id="ARBA00023242"/>
    </source>
</evidence>
<evidence type="ECO:0000256" key="7">
    <source>
        <dbReference type="SAM" id="Coils"/>
    </source>
</evidence>
<dbReference type="GO" id="GO:0030687">
    <property type="term" value="C:preribosome, large subunit precursor"/>
    <property type="evidence" value="ECO:0007669"/>
    <property type="project" value="TreeGrafter"/>
</dbReference>
<evidence type="ECO:0000313" key="10">
    <source>
        <dbReference type="Proteomes" id="UP000053095"/>
    </source>
</evidence>
<dbReference type="Pfam" id="PF09135">
    <property type="entry name" value="Alb1"/>
    <property type="match status" value="1"/>
</dbReference>
<dbReference type="GO" id="GO:0005730">
    <property type="term" value="C:nucleolus"/>
    <property type="evidence" value="ECO:0007669"/>
    <property type="project" value="TreeGrafter"/>
</dbReference>
<evidence type="ECO:0000256" key="5">
    <source>
        <dbReference type="ARBA" id="ARBA00022517"/>
    </source>
</evidence>
<keyword evidence="3" id="KW-0813">Transport</keyword>
<dbReference type="AlphaFoldDB" id="A0A6V8H5J6"/>
<keyword evidence="7" id="KW-0175">Coiled coil</keyword>
<reference evidence="10" key="1">
    <citation type="journal article" date="2015" name="Genome Announc.">
        <title>Draft genome sequence of Talaromyces cellulolyticus strain Y-94, a source of lignocellulosic biomass-degrading enzymes.</title>
        <authorList>
            <person name="Fujii T."/>
            <person name="Koike H."/>
            <person name="Sawayama S."/>
            <person name="Yano S."/>
            <person name="Inoue H."/>
        </authorList>
    </citation>
    <scope>NUCLEOTIDE SEQUENCE [LARGE SCALE GENOMIC DNA]</scope>
    <source>
        <strain evidence="10">Y-94</strain>
    </source>
</reference>
<feature type="compositionally biased region" description="Polar residues" evidence="8">
    <location>
        <begin position="147"/>
        <end position="157"/>
    </location>
</feature>
<comment type="subcellular location">
    <subcellularLocation>
        <location evidence="2">Cytoplasm</location>
    </subcellularLocation>
    <subcellularLocation>
        <location evidence="1">Nucleus</location>
    </subcellularLocation>
</comment>
<dbReference type="GO" id="GO:0005737">
    <property type="term" value="C:cytoplasm"/>
    <property type="evidence" value="ECO:0007669"/>
    <property type="project" value="UniProtKB-SubCell"/>
</dbReference>
<feature type="compositionally biased region" description="Acidic residues" evidence="8">
    <location>
        <begin position="128"/>
        <end position="138"/>
    </location>
</feature>
<dbReference type="Proteomes" id="UP000053095">
    <property type="component" value="Unassembled WGS sequence"/>
</dbReference>
<evidence type="ECO:0000256" key="8">
    <source>
        <dbReference type="SAM" id="MobiDB-lite"/>
    </source>
</evidence>
<dbReference type="GO" id="GO:0000055">
    <property type="term" value="P:ribosomal large subunit export from nucleus"/>
    <property type="evidence" value="ECO:0007669"/>
    <property type="project" value="TreeGrafter"/>
</dbReference>
<keyword evidence="4" id="KW-0963">Cytoplasm</keyword>
<sequence length="176" mass="19257">MARTGKLKKKSTSVHSRAARRGNSPSDVDRSLESMPRVEAPTKAAGVLAAHANAGISKKKANKKLTRSQRLRQQKGIERGEMLFDRLEAKVEKAKTAYSKMVNARKVQWEDLNGKQAKAAKILQQAQDNDDERMEEDEKLSSAAPIISNTPTIQTPLASALPPVEPVAADDDDNIT</sequence>
<feature type="coiled-coil region" evidence="7">
    <location>
        <begin position="77"/>
        <end position="104"/>
    </location>
</feature>
<accession>A0A6V8H5J6</accession>
<protein>
    <recommendedName>
        <fullName evidence="11">Ribosome biogenesis protein Alb1</fullName>
    </recommendedName>
</protein>
<feature type="region of interest" description="Disordered" evidence="8">
    <location>
        <begin position="1"/>
        <end position="43"/>
    </location>
</feature>
<evidence type="ECO:0008006" key="11">
    <source>
        <dbReference type="Google" id="ProtNLM"/>
    </source>
</evidence>
<gene>
    <name evidence="9" type="ORF">TCE0_015f02256</name>
</gene>
<dbReference type="EMBL" id="DF933811">
    <property type="protein sequence ID" value="GAM34584.1"/>
    <property type="molecule type" value="Genomic_DNA"/>
</dbReference>
<evidence type="ECO:0000256" key="1">
    <source>
        <dbReference type="ARBA" id="ARBA00004123"/>
    </source>
</evidence>
<keyword evidence="5" id="KW-0690">Ribosome biogenesis</keyword>
<feature type="region of interest" description="Disordered" evidence="8">
    <location>
        <begin position="124"/>
        <end position="176"/>
    </location>
</feature>
<dbReference type="PANTHER" id="PTHR28280">
    <property type="entry name" value="SHUTTLING PRE-60S FACTOR ECM1"/>
    <property type="match status" value="1"/>
</dbReference>
<keyword evidence="10" id="KW-1185">Reference proteome</keyword>
<name>A0A6V8H5J6_TALPI</name>
<evidence type="ECO:0000256" key="3">
    <source>
        <dbReference type="ARBA" id="ARBA00022448"/>
    </source>
</evidence>
<comment type="caution">
    <text evidence="9">The sequence shown here is derived from an EMBL/GenBank/DDBJ whole genome shotgun (WGS) entry which is preliminary data.</text>
</comment>
<evidence type="ECO:0000313" key="9">
    <source>
        <dbReference type="EMBL" id="GAM34584.1"/>
    </source>
</evidence>
<evidence type="ECO:0000256" key="4">
    <source>
        <dbReference type="ARBA" id="ARBA00022490"/>
    </source>
</evidence>
<dbReference type="InterPro" id="IPR053278">
    <property type="entry name" value="Pre-60S_factor_ECM1"/>
</dbReference>
<dbReference type="InterPro" id="IPR022784">
    <property type="entry name" value="Ribosome_bgen_Alb1"/>
</dbReference>
<organism evidence="9 10">
    <name type="scientific">Talaromyces pinophilus</name>
    <name type="common">Penicillium pinophilum</name>
    <dbReference type="NCBI Taxonomy" id="128442"/>
    <lineage>
        <taxon>Eukaryota</taxon>
        <taxon>Fungi</taxon>
        <taxon>Dikarya</taxon>
        <taxon>Ascomycota</taxon>
        <taxon>Pezizomycotina</taxon>
        <taxon>Eurotiomycetes</taxon>
        <taxon>Eurotiomycetidae</taxon>
        <taxon>Eurotiales</taxon>
        <taxon>Trichocomaceae</taxon>
        <taxon>Talaromyces</taxon>
        <taxon>Talaromyces sect. Talaromyces</taxon>
    </lineage>
</organism>
<proteinExistence type="predicted"/>
<feature type="compositionally biased region" description="Basic residues" evidence="8">
    <location>
        <begin position="1"/>
        <end position="20"/>
    </location>
</feature>
<evidence type="ECO:0000256" key="2">
    <source>
        <dbReference type="ARBA" id="ARBA00004496"/>
    </source>
</evidence>
<dbReference type="PANTHER" id="PTHR28280:SF1">
    <property type="entry name" value="SHUTTLING PRE-60S FACTOR ECM1"/>
    <property type="match status" value="1"/>
</dbReference>